<comment type="caution">
    <text evidence="1">The sequence shown here is derived from an EMBL/GenBank/DDBJ whole genome shotgun (WGS) entry which is preliminary data.</text>
</comment>
<keyword evidence="1" id="KW-0808">Transferase</keyword>
<dbReference type="Gene3D" id="1.10.510.10">
    <property type="entry name" value="Transferase(Phosphotransferase) domain 1"/>
    <property type="match status" value="1"/>
</dbReference>
<evidence type="ECO:0000313" key="2">
    <source>
        <dbReference type="EMBL" id="KAJ6840635.1"/>
    </source>
</evidence>
<dbReference type="Proteomes" id="UP001140949">
    <property type="component" value="Unassembled WGS sequence"/>
</dbReference>
<dbReference type="Gene3D" id="3.30.200.20">
    <property type="entry name" value="Phosphorylase Kinase, domain 1"/>
    <property type="match status" value="1"/>
</dbReference>
<dbReference type="InterPro" id="IPR011009">
    <property type="entry name" value="Kinase-like_dom_sf"/>
</dbReference>
<protein>
    <submittedName>
        <fullName evidence="1">Mitogen-activated protein kinase 4-like</fullName>
    </submittedName>
</protein>
<dbReference type="EMBL" id="JANAVB010029819">
    <property type="protein sequence ID" value="KAJ6814056.1"/>
    <property type="molecule type" value="Genomic_DNA"/>
</dbReference>
<keyword evidence="1" id="KW-0418">Kinase</keyword>
<dbReference type="AlphaFoldDB" id="A0AAX6FCM3"/>
<reference evidence="1" key="2">
    <citation type="submission" date="2023-04" db="EMBL/GenBank/DDBJ databases">
        <authorList>
            <person name="Bruccoleri R.E."/>
            <person name="Oakeley E.J."/>
            <person name="Faust A.-M."/>
            <person name="Dessus-Babus S."/>
            <person name="Altorfer M."/>
            <person name="Burckhardt D."/>
            <person name="Oertli M."/>
            <person name="Naumann U."/>
            <person name="Petersen F."/>
            <person name="Wong J."/>
        </authorList>
    </citation>
    <scope>NUCLEOTIDE SEQUENCE</scope>
    <source>
        <strain evidence="1">GSM-AAB239-AS_SAM_17_03QT</strain>
        <tissue evidence="1">Leaf</tissue>
    </source>
</reference>
<keyword evidence="3" id="KW-1185">Reference proteome</keyword>
<accession>A0AAX6FCM3</accession>
<proteinExistence type="predicted"/>
<sequence length="126" mass="14184">MSFGTNSEVDLGVNLGFIDNPKAGKYIKALPYSPGIPILSLYPRANPLAVDIIQKMLVFDPSKRISVTEALQHPYMSPLYDPNADPPAQVPLDLNIDEDLGAYMTREMIWKEMLYYHPDAFAANYY</sequence>
<evidence type="ECO:0000313" key="1">
    <source>
        <dbReference type="EMBL" id="KAJ6814056.1"/>
    </source>
</evidence>
<gene>
    <name evidence="2" type="ORF">M6B38_117815</name>
    <name evidence="1" type="ORF">M6B38_139185</name>
</gene>
<dbReference type="SUPFAM" id="SSF56112">
    <property type="entry name" value="Protein kinase-like (PK-like)"/>
    <property type="match status" value="1"/>
</dbReference>
<evidence type="ECO:0000313" key="3">
    <source>
        <dbReference type="Proteomes" id="UP001140949"/>
    </source>
</evidence>
<reference evidence="1" key="1">
    <citation type="journal article" date="2023" name="GigaByte">
        <title>Genome assembly of the bearded iris, Iris pallida Lam.</title>
        <authorList>
            <person name="Bruccoleri R.E."/>
            <person name="Oakeley E.J."/>
            <person name="Faust A.M.E."/>
            <person name="Altorfer M."/>
            <person name="Dessus-Babus S."/>
            <person name="Burckhardt D."/>
            <person name="Oertli M."/>
            <person name="Naumann U."/>
            <person name="Petersen F."/>
            <person name="Wong J."/>
        </authorList>
    </citation>
    <scope>NUCLEOTIDE SEQUENCE</scope>
    <source>
        <strain evidence="1">GSM-AAB239-AS_SAM_17_03QT</strain>
    </source>
</reference>
<organism evidence="1 3">
    <name type="scientific">Iris pallida</name>
    <name type="common">Sweet iris</name>
    <dbReference type="NCBI Taxonomy" id="29817"/>
    <lineage>
        <taxon>Eukaryota</taxon>
        <taxon>Viridiplantae</taxon>
        <taxon>Streptophyta</taxon>
        <taxon>Embryophyta</taxon>
        <taxon>Tracheophyta</taxon>
        <taxon>Spermatophyta</taxon>
        <taxon>Magnoliopsida</taxon>
        <taxon>Liliopsida</taxon>
        <taxon>Asparagales</taxon>
        <taxon>Iridaceae</taxon>
        <taxon>Iridoideae</taxon>
        <taxon>Irideae</taxon>
        <taxon>Iris</taxon>
    </lineage>
</organism>
<dbReference type="GO" id="GO:0016301">
    <property type="term" value="F:kinase activity"/>
    <property type="evidence" value="ECO:0007669"/>
    <property type="project" value="UniProtKB-KW"/>
</dbReference>
<name>A0AAX6FCM3_IRIPA</name>
<dbReference type="EMBL" id="JANAVB010009200">
    <property type="protein sequence ID" value="KAJ6840635.1"/>
    <property type="molecule type" value="Genomic_DNA"/>
</dbReference>